<evidence type="ECO:0000313" key="2">
    <source>
        <dbReference type="Proteomes" id="UP000319908"/>
    </source>
</evidence>
<dbReference type="AlphaFoldDB" id="A0A5C6BF32"/>
<sequence length="273" mass="28905">MKSALTAFLDPTFLYEFARWDFRECGRVEKRQVSLQNTNIFKFRSFTHCPIVIQQLTRSGLTPVAKSVKYDVRWVLACAFLVVAGLPVSDANAGVMISDVTTAGGDNALAAIGPFDGNDEQGGGATGEGILNSASGDSFDVALGFDADWKWLGSTSGSGTGITSTDLKNSSGSLSLTSPITGPFVVSLKAGNKVAKGGGFVFYLFNSSQEISSLNFLTQALSSKGLSHASLYLSSTPDTLTSGTVPEPATMAIWLVIVVCGMETVRRKRFKLA</sequence>
<dbReference type="EMBL" id="SJPU01000003">
    <property type="protein sequence ID" value="TWU10785.1"/>
    <property type="molecule type" value="Genomic_DNA"/>
</dbReference>
<protein>
    <recommendedName>
        <fullName evidence="3">PEP-CTERM protein-sorting domain-containing protein</fullName>
    </recommendedName>
</protein>
<name>A0A5C6BF32_9BACT</name>
<dbReference type="OrthoDB" id="495445at2"/>
<dbReference type="Proteomes" id="UP000319908">
    <property type="component" value="Unassembled WGS sequence"/>
</dbReference>
<organism evidence="1 2">
    <name type="scientific">Allorhodopirellula heiligendammensis</name>
    <dbReference type="NCBI Taxonomy" id="2714739"/>
    <lineage>
        <taxon>Bacteria</taxon>
        <taxon>Pseudomonadati</taxon>
        <taxon>Planctomycetota</taxon>
        <taxon>Planctomycetia</taxon>
        <taxon>Pirellulales</taxon>
        <taxon>Pirellulaceae</taxon>
        <taxon>Allorhodopirellula</taxon>
    </lineage>
</organism>
<keyword evidence="2" id="KW-1185">Reference proteome</keyword>
<proteinExistence type="predicted"/>
<evidence type="ECO:0000313" key="1">
    <source>
        <dbReference type="EMBL" id="TWU10785.1"/>
    </source>
</evidence>
<evidence type="ECO:0008006" key="3">
    <source>
        <dbReference type="Google" id="ProtNLM"/>
    </source>
</evidence>
<gene>
    <name evidence="1" type="ORF">Poly21_46910</name>
</gene>
<reference evidence="1 2" key="1">
    <citation type="journal article" date="2020" name="Antonie Van Leeuwenhoek">
        <title>Rhodopirellula heiligendammensis sp. nov., Rhodopirellula pilleata sp. nov., and Rhodopirellula solitaria sp. nov. isolated from natural or artificial marine surfaces in Northern Germany and California, USA, and emended description of the genus Rhodopirellula.</title>
        <authorList>
            <person name="Kallscheuer N."/>
            <person name="Wiegand S."/>
            <person name="Jogler M."/>
            <person name="Boedeker C."/>
            <person name="Peeters S.H."/>
            <person name="Rast P."/>
            <person name="Heuer A."/>
            <person name="Jetten M.S.M."/>
            <person name="Rohde M."/>
            <person name="Jogler C."/>
        </authorList>
    </citation>
    <scope>NUCLEOTIDE SEQUENCE [LARGE SCALE GENOMIC DNA]</scope>
    <source>
        <strain evidence="1 2">Poly21</strain>
    </source>
</reference>
<comment type="caution">
    <text evidence="1">The sequence shown here is derived from an EMBL/GenBank/DDBJ whole genome shotgun (WGS) entry which is preliminary data.</text>
</comment>
<accession>A0A5C6BF32</accession>